<keyword evidence="2" id="KW-1185">Reference proteome</keyword>
<reference evidence="1" key="1">
    <citation type="submission" date="2023-03" db="EMBL/GenBank/DDBJ databases">
        <title>Massive genome expansion in bonnet fungi (Mycena s.s.) driven by repeated elements and novel gene families across ecological guilds.</title>
        <authorList>
            <consortium name="Lawrence Berkeley National Laboratory"/>
            <person name="Harder C.B."/>
            <person name="Miyauchi S."/>
            <person name="Viragh M."/>
            <person name="Kuo A."/>
            <person name="Thoen E."/>
            <person name="Andreopoulos B."/>
            <person name="Lu D."/>
            <person name="Skrede I."/>
            <person name="Drula E."/>
            <person name="Henrissat B."/>
            <person name="Morin E."/>
            <person name="Kohler A."/>
            <person name="Barry K."/>
            <person name="LaButti K."/>
            <person name="Morin E."/>
            <person name="Salamov A."/>
            <person name="Lipzen A."/>
            <person name="Mereny Z."/>
            <person name="Hegedus B."/>
            <person name="Baldrian P."/>
            <person name="Stursova M."/>
            <person name="Weitz H."/>
            <person name="Taylor A."/>
            <person name="Grigoriev I.V."/>
            <person name="Nagy L.G."/>
            <person name="Martin F."/>
            <person name="Kauserud H."/>
        </authorList>
    </citation>
    <scope>NUCLEOTIDE SEQUENCE</scope>
    <source>
        <strain evidence="1">CBHHK002</strain>
    </source>
</reference>
<evidence type="ECO:0000313" key="1">
    <source>
        <dbReference type="EMBL" id="KAJ7301073.1"/>
    </source>
</evidence>
<accession>A0AAD6YY48</accession>
<gene>
    <name evidence="1" type="ORF">DFH08DRAFT_827852</name>
</gene>
<dbReference type="Proteomes" id="UP001218218">
    <property type="component" value="Unassembled WGS sequence"/>
</dbReference>
<dbReference type="EMBL" id="JARIHO010000144">
    <property type="protein sequence ID" value="KAJ7301073.1"/>
    <property type="molecule type" value="Genomic_DNA"/>
</dbReference>
<organism evidence="1 2">
    <name type="scientific">Mycena albidolilacea</name>
    <dbReference type="NCBI Taxonomy" id="1033008"/>
    <lineage>
        <taxon>Eukaryota</taxon>
        <taxon>Fungi</taxon>
        <taxon>Dikarya</taxon>
        <taxon>Basidiomycota</taxon>
        <taxon>Agaricomycotina</taxon>
        <taxon>Agaricomycetes</taxon>
        <taxon>Agaricomycetidae</taxon>
        <taxon>Agaricales</taxon>
        <taxon>Marasmiineae</taxon>
        <taxon>Mycenaceae</taxon>
        <taxon>Mycena</taxon>
    </lineage>
</organism>
<comment type="caution">
    <text evidence="1">The sequence shown here is derived from an EMBL/GenBank/DDBJ whole genome shotgun (WGS) entry which is preliminary data.</text>
</comment>
<dbReference type="AlphaFoldDB" id="A0AAD6YY48"/>
<proteinExistence type="predicted"/>
<protein>
    <submittedName>
        <fullName evidence="1">Uncharacterized protein</fullName>
    </submittedName>
</protein>
<evidence type="ECO:0000313" key="2">
    <source>
        <dbReference type="Proteomes" id="UP001218218"/>
    </source>
</evidence>
<name>A0AAD6YY48_9AGAR</name>
<sequence>MPAQRNQRPRQVVTTSHTNPAAVTVILPSPDPYPSDGPGVNYLVTCDLVADVDAYTQGIIDYQTLIMHKEIKLGESKDFEQHQHRYAQCQHLSDEKNGDIVQKLRMLWMLGRTGIQGLSQELDGLLCVVVSGSNSTNKIAETPNIVRVVRGIADKRFSLVKQSEGLRIFYTLAMKTHRLGTKSTSQMAQRNSAVRMRDRSQFGRRSLQFDNLINVLLIPSPLEP</sequence>